<dbReference type="Pfam" id="PF00534">
    <property type="entry name" value="Glycos_transf_1"/>
    <property type="match status" value="1"/>
</dbReference>
<evidence type="ECO:0000259" key="3">
    <source>
        <dbReference type="Pfam" id="PF13439"/>
    </source>
</evidence>
<name>A0A480AAD1_9CYAN</name>
<sequence length="384" mass="43784">MRLVIVRREAGVALSMDVYADNLVAELKTIRPNWEVVEVAPQPWSKSQENLWHSGTGIRKFYERYWHHPQQVCQLEGDIYHIIDHTNAHVAYWLKKKGKPIIITCHDLVQFVYPEILKGQSRFPAFSMASWQFSVKGMCYANCVIAVSSNTAKDVHKRLDIELEKILVVPNGVEASFQRLPSEEIKYFRQKYQRSPEEICLLNVGSTHQRKNIITVLKVLKTLKQSGLSVSLWRCGGKFTPKQIDFIKEHNLGQDILDFGIADKNILIQLYNAADVLLAPSLYEGFGLTVIEAMACGLPVITSNVSSIPEVAENAAIMLNPMDIKSMASAIYHLHINPVYRKQLIDQGLLRSKSLTWKRTSEQIALNYEKIIGFFPQRLTETIF</sequence>
<dbReference type="AlphaFoldDB" id="A0A480AAD1"/>
<dbReference type="OrthoDB" id="9797829at2"/>
<accession>A0A480AAD1</accession>
<dbReference type="InterPro" id="IPR028098">
    <property type="entry name" value="Glyco_trans_4-like_N"/>
</dbReference>
<organism evidence="4 5">
    <name type="scientific">Dolichospermum planctonicum</name>
    <dbReference type="NCBI Taxonomy" id="136072"/>
    <lineage>
        <taxon>Bacteria</taxon>
        <taxon>Bacillati</taxon>
        <taxon>Cyanobacteriota</taxon>
        <taxon>Cyanophyceae</taxon>
        <taxon>Nostocales</taxon>
        <taxon>Aphanizomenonaceae</taxon>
        <taxon>Dolichospermum</taxon>
    </lineage>
</organism>
<dbReference type="RefSeq" id="WP_137907187.1">
    <property type="nucleotide sequence ID" value="NZ_BJCF01000008.1"/>
</dbReference>
<dbReference type="Gene3D" id="3.40.50.2000">
    <property type="entry name" value="Glycogen Phosphorylase B"/>
    <property type="match status" value="2"/>
</dbReference>
<dbReference type="PANTHER" id="PTHR46401:SF2">
    <property type="entry name" value="GLYCOSYLTRANSFERASE WBBK-RELATED"/>
    <property type="match status" value="1"/>
</dbReference>
<dbReference type="PANTHER" id="PTHR46401">
    <property type="entry name" value="GLYCOSYLTRANSFERASE WBBK-RELATED"/>
    <property type="match status" value="1"/>
</dbReference>
<dbReference type="GO" id="GO:0016757">
    <property type="term" value="F:glycosyltransferase activity"/>
    <property type="evidence" value="ECO:0007669"/>
    <property type="project" value="InterPro"/>
</dbReference>
<gene>
    <name evidence="4" type="ORF">NIES80_11570</name>
</gene>
<protein>
    <submittedName>
        <fullName evidence="4">Glycosyl transferase group 1</fullName>
    </submittedName>
</protein>
<dbReference type="Proteomes" id="UP000299367">
    <property type="component" value="Unassembled WGS sequence"/>
</dbReference>
<keyword evidence="1 4" id="KW-0808">Transferase</keyword>
<comment type="caution">
    <text evidence="4">The sequence shown here is derived from an EMBL/GenBank/DDBJ whole genome shotgun (WGS) entry which is preliminary data.</text>
</comment>
<dbReference type="CDD" id="cd03809">
    <property type="entry name" value="GT4_MtfB-like"/>
    <property type="match status" value="1"/>
</dbReference>
<evidence type="ECO:0000256" key="1">
    <source>
        <dbReference type="ARBA" id="ARBA00022679"/>
    </source>
</evidence>
<proteinExistence type="predicted"/>
<evidence type="ECO:0000259" key="2">
    <source>
        <dbReference type="Pfam" id="PF00534"/>
    </source>
</evidence>
<dbReference type="EMBL" id="BJCF01000008">
    <property type="protein sequence ID" value="GCL41462.1"/>
    <property type="molecule type" value="Genomic_DNA"/>
</dbReference>
<dbReference type="InterPro" id="IPR001296">
    <property type="entry name" value="Glyco_trans_1"/>
</dbReference>
<dbReference type="SUPFAM" id="SSF53756">
    <property type="entry name" value="UDP-Glycosyltransferase/glycogen phosphorylase"/>
    <property type="match status" value="1"/>
</dbReference>
<dbReference type="Pfam" id="PF13439">
    <property type="entry name" value="Glyco_transf_4"/>
    <property type="match status" value="1"/>
</dbReference>
<feature type="domain" description="Glycosyl transferase family 1" evidence="2">
    <location>
        <begin position="188"/>
        <end position="348"/>
    </location>
</feature>
<reference evidence="5" key="1">
    <citation type="submission" date="2019-02" db="EMBL/GenBank/DDBJ databases">
        <title>Draft genome sequence of Dolichospermum planctonicum NIES-80.</title>
        <authorList>
            <person name="Yamaguchi H."/>
            <person name="Suzuki S."/>
            <person name="Kawachi M."/>
        </authorList>
    </citation>
    <scope>NUCLEOTIDE SEQUENCE [LARGE SCALE GENOMIC DNA]</scope>
    <source>
        <strain evidence="5">NIES-80</strain>
    </source>
</reference>
<evidence type="ECO:0000313" key="4">
    <source>
        <dbReference type="EMBL" id="GCL41462.1"/>
    </source>
</evidence>
<evidence type="ECO:0000313" key="5">
    <source>
        <dbReference type="Proteomes" id="UP000299367"/>
    </source>
</evidence>
<feature type="domain" description="Glycosyltransferase subfamily 4-like N-terminal" evidence="3">
    <location>
        <begin position="68"/>
        <end position="175"/>
    </location>
</feature>